<organism evidence="2 3">
    <name type="scientific">Olpidium bornovanus</name>
    <dbReference type="NCBI Taxonomy" id="278681"/>
    <lineage>
        <taxon>Eukaryota</taxon>
        <taxon>Fungi</taxon>
        <taxon>Fungi incertae sedis</taxon>
        <taxon>Olpidiomycota</taxon>
        <taxon>Olpidiomycotina</taxon>
        <taxon>Olpidiomycetes</taxon>
        <taxon>Olpidiales</taxon>
        <taxon>Olpidiaceae</taxon>
        <taxon>Olpidium</taxon>
    </lineage>
</organism>
<feature type="region of interest" description="Disordered" evidence="1">
    <location>
        <begin position="93"/>
        <end position="187"/>
    </location>
</feature>
<feature type="compositionally biased region" description="Low complexity" evidence="1">
    <location>
        <begin position="127"/>
        <end position="142"/>
    </location>
</feature>
<proteinExistence type="predicted"/>
<name>A0A8H7ZYU7_9FUNG</name>
<gene>
    <name evidence="2" type="ORF">BJ554DRAFT_5781</name>
</gene>
<sequence>REAIRQLIRRVIEVLKLGDLSLGQCGTRTKTHLIVNDSGTAKFKKKTGTIRISFSTECRDNGLIERAVLQANTSTAGPSDAWKDGKASVAISAKGARRRGGASSASEMRGEGATSRPAEKCDGGGKVAEAGEGQGGATATARRAPKTWLGNIGARQPKNGVRELGGERNGGGLDRETSQRKGPKLRAPGAMVRAPAMVRALAEASRLRRFGPSEGATAEASKAVTARQWC</sequence>
<dbReference type="EMBL" id="JAEFCI010002869">
    <property type="protein sequence ID" value="KAG5461951.1"/>
    <property type="molecule type" value="Genomic_DNA"/>
</dbReference>
<reference evidence="2 3" key="1">
    <citation type="journal article" name="Sci. Rep.">
        <title>Genome-scale phylogenetic analyses confirm Olpidium as the closest living zoosporic fungus to the non-flagellated, terrestrial fungi.</title>
        <authorList>
            <person name="Chang Y."/>
            <person name="Rochon D."/>
            <person name="Sekimoto S."/>
            <person name="Wang Y."/>
            <person name="Chovatia M."/>
            <person name="Sandor L."/>
            <person name="Salamov A."/>
            <person name="Grigoriev I.V."/>
            <person name="Stajich J.E."/>
            <person name="Spatafora J.W."/>
        </authorList>
    </citation>
    <scope>NUCLEOTIDE SEQUENCE [LARGE SCALE GENOMIC DNA]</scope>
    <source>
        <strain evidence="2">S191</strain>
    </source>
</reference>
<evidence type="ECO:0000313" key="2">
    <source>
        <dbReference type="EMBL" id="KAG5461951.1"/>
    </source>
</evidence>
<evidence type="ECO:0000256" key="1">
    <source>
        <dbReference type="SAM" id="MobiDB-lite"/>
    </source>
</evidence>
<keyword evidence="3" id="KW-1185">Reference proteome</keyword>
<comment type="caution">
    <text evidence="2">The sequence shown here is derived from an EMBL/GenBank/DDBJ whole genome shotgun (WGS) entry which is preliminary data.</text>
</comment>
<dbReference type="AlphaFoldDB" id="A0A8H7ZYU7"/>
<evidence type="ECO:0000313" key="3">
    <source>
        <dbReference type="Proteomes" id="UP000673691"/>
    </source>
</evidence>
<feature type="compositionally biased region" description="Low complexity" evidence="1">
    <location>
        <begin position="101"/>
        <end position="113"/>
    </location>
</feature>
<accession>A0A8H7ZYU7</accession>
<protein>
    <submittedName>
        <fullName evidence="2">Uncharacterized protein</fullName>
    </submittedName>
</protein>
<feature type="non-terminal residue" evidence="2">
    <location>
        <position position="1"/>
    </location>
</feature>
<dbReference type="Proteomes" id="UP000673691">
    <property type="component" value="Unassembled WGS sequence"/>
</dbReference>